<dbReference type="Gene3D" id="2.40.128.130">
    <property type="entry name" value="Autotransporter beta-domain"/>
    <property type="match status" value="1"/>
</dbReference>
<dbReference type="InterPro" id="IPR011050">
    <property type="entry name" value="Pectin_lyase_fold/virulence"/>
</dbReference>
<evidence type="ECO:0000313" key="6">
    <source>
        <dbReference type="Proteomes" id="UP001058739"/>
    </source>
</evidence>
<evidence type="ECO:0000256" key="3">
    <source>
        <dbReference type="SAM" id="SignalP"/>
    </source>
</evidence>
<feature type="chain" id="PRO_5045268076" evidence="3">
    <location>
        <begin position="26"/>
        <end position="1581"/>
    </location>
</feature>
<dbReference type="InterPro" id="IPR036709">
    <property type="entry name" value="Autotransporte_beta_dom_sf"/>
</dbReference>
<feature type="signal peptide" evidence="3">
    <location>
        <begin position="1"/>
        <end position="25"/>
    </location>
</feature>
<dbReference type="InterPro" id="IPR005546">
    <property type="entry name" value="Autotransporte_beta"/>
</dbReference>
<dbReference type="EMBL" id="CP099968">
    <property type="protein sequence ID" value="UWL62450.1"/>
    <property type="molecule type" value="Genomic_DNA"/>
</dbReference>
<feature type="region of interest" description="Disordered" evidence="2">
    <location>
        <begin position="46"/>
        <end position="119"/>
    </location>
</feature>
<dbReference type="SUPFAM" id="SSF51126">
    <property type="entry name" value="Pectin lyase-like"/>
    <property type="match status" value="3"/>
</dbReference>
<dbReference type="InterPro" id="IPR043990">
    <property type="entry name" value="AC_1"/>
</dbReference>
<feature type="domain" description="Autotransporter" evidence="4">
    <location>
        <begin position="1299"/>
        <end position="1581"/>
    </location>
</feature>
<protein>
    <submittedName>
        <fullName evidence="5">Autotransporter outer membrane beta-barrel domain-containing protein</fullName>
    </submittedName>
</protein>
<dbReference type="InterPro" id="IPR006315">
    <property type="entry name" value="OM_autotransptr_brl_dom"/>
</dbReference>
<accession>A0ABY5UGG9</accession>
<evidence type="ECO:0000313" key="5">
    <source>
        <dbReference type="EMBL" id="UWL62450.1"/>
    </source>
</evidence>
<organism evidence="5 6">
    <name type="scientific">Brucella pseudintermedia</name>
    <dbReference type="NCBI Taxonomy" id="370111"/>
    <lineage>
        <taxon>Bacteria</taxon>
        <taxon>Pseudomonadati</taxon>
        <taxon>Pseudomonadota</taxon>
        <taxon>Alphaproteobacteria</taxon>
        <taxon>Hyphomicrobiales</taxon>
        <taxon>Brucellaceae</taxon>
        <taxon>Brucella/Ochrobactrum group</taxon>
        <taxon>Brucella</taxon>
    </lineage>
</organism>
<dbReference type="SMART" id="SM00869">
    <property type="entry name" value="Autotransporter"/>
    <property type="match status" value="1"/>
</dbReference>
<evidence type="ECO:0000256" key="1">
    <source>
        <dbReference type="ARBA" id="ARBA00022729"/>
    </source>
</evidence>
<dbReference type="Proteomes" id="UP001058739">
    <property type="component" value="Chromosome 02"/>
</dbReference>
<name>A0ABY5UGG9_9HYPH</name>
<reference evidence="5" key="1">
    <citation type="submission" date="2022-06" db="EMBL/GenBank/DDBJ databases">
        <title>Complete Genome Sequence of Deoxynivalenol-bioadsorption Ochrobactrum pseudintermedium ASAG-D25.</title>
        <authorList>
            <person name="Wang N."/>
        </authorList>
    </citation>
    <scope>NUCLEOTIDE SEQUENCE</scope>
    <source>
        <strain evidence="5">ASAG-D25</strain>
    </source>
</reference>
<dbReference type="PROSITE" id="PS51208">
    <property type="entry name" value="AUTOTRANSPORTER"/>
    <property type="match status" value="1"/>
</dbReference>
<feature type="compositionally biased region" description="Gly residues" evidence="2">
    <location>
        <begin position="73"/>
        <end position="93"/>
    </location>
</feature>
<evidence type="ECO:0000256" key="2">
    <source>
        <dbReference type="SAM" id="MobiDB-lite"/>
    </source>
</evidence>
<dbReference type="InterPro" id="IPR013425">
    <property type="entry name" value="Autotrns_rpt"/>
</dbReference>
<dbReference type="PANTHER" id="PTHR35037">
    <property type="entry name" value="C-TERMINAL REGION OF AIDA-LIKE PROTEIN"/>
    <property type="match status" value="1"/>
</dbReference>
<evidence type="ECO:0000259" key="4">
    <source>
        <dbReference type="PROSITE" id="PS51208"/>
    </source>
</evidence>
<dbReference type="CDD" id="cd01344">
    <property type="entry name" value="PL2_Passenger_AT"/>
    <property type="match status" value="1"/>
</dbReference>
<dbReference type="InterPro" id="IPR012332">
    <property type="entry name" value="Autotransporter_pectin_lyase_C"/>
</dbReference>
<dbReference type="Pfam" id="PF12951">
    <property type="entry name" value="PATR"/>
    <property type="match status" value="6"/>
</dbReference>
<dbReference type="Pfam" id="PF03797">
    <property type="entry name" value="Autotransporter"/>
    <property type="match status" value="1"/>
</dbReference>
<dbReference type="Gene3D" id="2.160.20.20">
    <property type="match status" value="1"/>
</dbReference>
<dbReference type="SUPFAM" id="SSF103515">
    <property type="entry name" value="Autotransporter"/>
    <property type="match status" value="1"/>
</dbReference>
<keyword evidence="6" id="KW-1185">Reference proteome</keyword>
<feature type="compositionally biased region" description="Gly residues" evidence="2">
    <location>
        <begin position="46"/>
        <end position="63"/>
    </location>
</feature>
<proteinExistence type="predicted"/>
<gene>
    <name evidence="5" type="ORF">NIK97_12980</name>
</gene>
<keyword evidence="1 3" id="KW-0732">Signal</keyword>
<dbReference type="Pfam" id="PF18883">
    <property type="entry name" value="AC_1"/>
    <property type="match status" value="1"/>
</dbReference>
<dbReference type="InterPro" id="IPR051551">
    <property type="entry name" value="Autotransporter_adhesion"/>
</dbReference>
<dbReference type="PANTHER" id="PTHR35037:SF3">
    <property type="entry name" value="C-TERMINAL REGION OF AIDA-LIKE PROTEIN"/>
    <property type="match status" value="1"/>
</dbReference>
<dbReference type="NCBIfam" id="TIGR01414">
    <property type="entry name" value="autotrans_barl"/>
    <property type="match status" value="1"/>
</dbReference>
<dbReference type="RefSeq" id="WP_259698272.1">
    <property type="nucleotide sequence ID" value="NZ_CP099968.1"/>
</dbReference>
<sequence>MKINLAFKMLLLAGTCLLSVQNSLADTKYGGGGGKGGTSADGIAVGGEGGGISHSGGQGGGMNSTGAFPPNDGNGGDGTNNAKGGGGGKGGVLGATINDSTEPLPNFQKAAGEDGGLSQDAGGGGGGALAIINAQEYTVNGVIMGGVGGEGSDLQTNNMARGGGVALILNGSVFTVGAGSRVLGGQGGAKERPNFNPLTDEYGGGGGLSIILNQGRLEIYAEVRGGASGNTLRGGDYTGQAVYEGSPGGGLYMKGGTTVNVYSTGFIATGMVTYAKHKAPPALILEGDGSIIDNQGSIFRAFDSSLQNTDAESVPAIYVLGNNNKVINSKLILGNYTTADSPGGSSAYAIEFEGNQNTLELWGGQNMRGVVNITNGTGNHLVLGGTNPGTFNFGTLDHIDPGDSRSQRTGYMGFADFTKNGVGTWTGGGVSQATGPWTIDEGTLALIDDGSLESHRSVTLNANLDISGVTSATAMKDFSGSSGSTINLGSKTLVLKNTQPQTFAGTASGTGGGIQIDMGTAIFTGDNTYTGLSTVAAGATLQLGAAGMTGSIAGDAAVDGHLIFNRSDNPTYAGAISGAGSVQKLGGGILELSGDSGAFAGSTSVDAGGLFVSGVLGGTLAVNTGTTLAGTGTIGGNTTIADGATLIGQQGHVLTFQNNLSLYSGSIVSVSLGRAPNAPGLFNVQGDLALNGTLNILDIGDFGPGLYRLFDFGGTRSGGLTLGTVPIGTDPTRLQFITDIPNQYDLYYTSEPGFNMWDGGDITRHDNGAVDGGDGVWDGSNNNWTTFDGAHNSIWSDDEVAQFGVRAGTVTVDDSTFPIRASGLVFSIDGYRLTGGHIVLFDPVDGVPTIRVGDGSSAGAAMTATIETELRGEQGFKKVDFGTLVLTGTNTYTGVTTVSHGTLQLGDGGNSGSILGDVVVDGDLYGRGTLAFNRSDEYAFSGAISGNGIVVQRGSGTTVFEGNNTFTGGLTVEKGTAKAGIQDHAFGSGLLTVEKDGTADLANLNETVGGLTGGGYVALGSGTLTLEQNINTTFSGMMDGAGGLNKNGNGTLTLSGTGSYAGETNVNGGALVQGAAGAFSSASTYLVANNALIDLGGHDTDMAGLSNSGTVNFGGSGGTTLNVAGNYVGNGGMFVINSVLNGDDSKTDMLKVGGDTSGNTNLKVVNRGGLGAQTVNGIEVVDVGGQSNGTFSLLGDFVTKDGKQAVRGGAYAYTLQQGPGTGGNDGNWYLTSQFVDQDCHLTNTCPQPVPPAPRYSPSVPVYEGYLQNMQALNKLPTLQERVGERYWTGRNGDGQATGAAVDDKGVWARVEGAHNRLEPDTSLSRMKQDINTFIMQAGVDGQFYESDNGKLIAGITGQYGHAKGDISSFHGDGAISTDGWSLGATATWYGTSGFYVDGQAQVTWFDSDLNSWTANQGLADGRKATGYALSIEAGQRFAIDQNWSLTPQAQLMYSSINADSFRDAWDSRVSLHDGDSLIGRLGLAANYANSWQGKDGLTVNTTVYGIANLYQEMLSGSSVNVAGVAFDTDNDRTWGGIGAGGTYAWADNKYAVYGEGTINTALNHFADSYTLKGTVGFKVKW</sequence>
<dbReference type="NCBIfam" id="TIGR02601">
    <property type="entry name" value="autotrns_rpt"/>
    <property type="match status" value="3"/>
</dbReference>